<reference evidence="1" key="2">
    <citation type="journal article" date="2015" name="Data Brief">
        <title>Shoot transcriptome of the giant reed, Arundo donax.</title>
        <authorList>
            <person name="Barrero R.A."/>
            <person name="Guerrero F.D."/>
            <person name="Moolhuijzen P."/>
            <person name="Goolsby J.A."/>
            <person name="Tidwell J."/>
            <person name="Bellgard S.E."/>
            <person name="Bellgard M.I."/>
        </authorList>
    </citation>
    <scope>NUCLEOTIDE SEQUENCE</scope>
    <source>
        <tissue evidence="1">Shoot tissue taken approximately 20 cm above the soil surface</tissue>
    </source>
</reference>
<proteinExistence type="predicted"/>
<dbReference type="EMBL" id="GBRH01214339">
    <property type="protein sequence ID" value="JAD83556.1"/>
    <property type="molecule type" value="Transcribed_RNA"/>
</dbReference>
<organism evidence="1">
    <name type="scientific">Arundo donax</name>
    <name type="common">Giant reed</name>
    <name type="synonym">Donax arundinaceus</name>
    <dbReference type="NCBI Taxonomy" id="35708"/>
    <lineage>
        <taxon>Eukaryota</taxon>
        <taxon>Viridiplantae</taxon>
        <taxon>Streptophyta</taxon>
        <taxon>Embryophyta</taxon>
        <taxon>Tracheophyta</taxon>
        <taxon>Spermatophyta</taxon>
        <taxon>Magnoliopsida</taxon>
        <taxon>Liliopsida</taxon>
        <taxon>Poales</taxon>
        <taxon>Poaceae</taxon>
        <taxon>PACMAD clade</taxon>
        <taxon>Arundinoideae</taxon>
        <taxon>Arundineae</taxon>
        <taxon>Arundo</taxon>
    </lineage>
</organism>
<accession>A0A0A9D6Y8</accession>
<sequence>MNCTSKIIAFLQCKVMHHVRIHKRSHVVSLQARIISHSRQSVFVLWLTKTSSILITFHPGNLRSKNLITLNDINVTLNDINITMDKMIKIFHHVVHCLCTILARAI</sequence>
<protein>
    <submittedName>
        <fullName evidence="1">Uncharacterized protein</fullName>
    </submittedName>
</protein>
<name>A0A0A9D6Y8_ARUDO</name>
<reference evidence="1" key="1">
    <citation type="submission" date="2014-09" db="EMBL/GenBank/DDBJ databases">
        <authorList>
            <person name="Magalhaes I.L.F."/>
            <person name="Oliveira U."/>
            <person name="Santos F.R."/>
            <person name="Vidigal T.H.D.A."/>
            <person name="Brescovit A.D."/>
            <person name="Santos A.J."/>
        </authorList>
    </citation>
    <scope>NUCLEOTIDE SEQUENCE</scope>
    <source>
        <tissue evidence="1">Shoot tissue taken approximately 20 cm above the soil surface</tissue>
    </source>
</reference>
<evidence type="ECO:0000313" key="1">
    <source>
        <dbReference type="EMBL" id="JAD83556.1"/>
    </source>
</evidence>
<dbReference type="AlphaFoldDB" id="A0A0A9D6Y8"/>